<organism evidence="3 4">
    <name type="scientific">Candidatus Harrisonbacteria bacterium RIFCSPLOWO2_02_FULL_45_10c</name>
    <dbReference type="NCBI Taxonomy" id="1798410"/>
    <lineage>
        <taxon>Bacteria</taxon>
        <taxon>Candidatus Harrisoniibacteriota</taxon>
    </lineage>
</organism>
<protein>
    <recommendedName>
        <fullName evidence="2">Elongation factor P C-terminal domain-containing protein</fullName>
    </recommendedName>
</protein>
<dbReference type="AlphaFoldDB" id="A0A1G1ZV65"/>
<feature type="domain" description="Elongation factor P C-terminal" evidence="2">
    <location>
        <begin position="130"/>
        <end position="185"/>
    </location>
</feature>
<dbReference type="SMART" id="SM00841">
    <property type="entry name" value="Elong-fact-P_C"/>
    <property type="match status" value="1"/>
</dbReference>
<evidence type="ECO:0000313" key="4">
    <source>
        <dbReference type="Proteomes" id="UP000176284"/>
    </source>
</evidence>
<dbReference type="PROSITE" id="PS01275">
    <property type="entry name" value="EFP"/>
    <property type="match status" value="1"/>
</dbReference>
<comment type="similarity">
    <text evidence="1">Belongs to the elongation factor P family.</text>
</comment>
<evidence type="ECO:0000256" key="1">
    <source>
        <dbReference type="ARBA" id="ARBA00009479"/>
    </source>
</evidence>
<dbReference type="PIRSF" id="PIRSF005901">
    <property type="entry name" value="EF-P"/>
    <property type="match status" value="1"/>
</dbReference>
<evidence type="ECO:0000259" key="2">
    <source>
        <dbReference type="SMART" id="SM00841"/>
    </source>
</evidence>
<accession>A0A1G1ZV65</accession>
<dbReference type="Proteomes" id="UP000176284">
    <property type="component" value="Unassembled WGS sequence"/>
</dbReference>
<name>A0A1G1ZV65_9BACT</name>
<dbReference type="GO" id="GO:0043043">
    <property type="term" value="P:peptide biosynthetic process"/>
    <property type="evidence" value="ECO:0007669"/>
    <property type="project" value="InterPro"/>
</dbReference>
<dbReference type="InterPro" id="IPR012340">
    <property type="entry name" value="NA-bd_OB-fold"/>
</dbReference>
<dbReference type="InterPro" id="IPR013185">
    <property type="entry name" value="Transl_elong_KOW-like"/>
</dbReference>
<dbReference type="Gene3D" id="2.40.50.140">
    <property type="entry name" value="Nucleic acid-binding proteins"/>
    <property type="match status" value="2"/>
</dbReference>
<dbReference type="GO" id="GO:0005829">
    <property type="term" value="C:cytosol"/>
    <property type="evidence" value="ECO:0007669"/>
    <property type="project" value="UniProtKB-ARBA"/>
</dbReference>
<dbReference type="InterPro" id="IPR020599">
    <property type="entry name" value="Transl_elong_fac_P/YeiP"/>
</dbReference>
<dbReference type="NCBIfam" id="NF001810">
    <property type="entry name" value="PRK00529.1"/>
    <property type="match status" value="1"/>
</dbReference>
<dbReference type="GO" id="GO:0003746">
    <property type="term" value="F:translation elongation factor activity"/>
    <property type="evidence" value="ECO:0007669"/>
    <property type="project" value="TreeGrafter"/>
</dbReference>
<proteinExistence type="inferred from homology"/>
<dbReference type="InterPro" id="IPR015365">
    <property type="entry name" value="Elong-fact-P_C"/>
</dbReference>
<comment type="caution">
    <text evidence="3">The sequence shown here is derived from an EMBL/GenBank/DDBJ whole genome shotgun (WGS) entry which is preliminary data.</text>
</comment>
<evidence type="ECO:0000313" key="3">
    <source>
        <dbReference type="EMBL" id="OGY68016.1"/>
    </source>
</evidence>
<dbReference type="EMBL" id="MHJM01000010">
    <property type="protein sequence ID" value="OGY68016.1"/>
    <property type="molecule type" value="Genomic_DNA"/>
</dbReference>
<dbReference type="InterPro" id="IPR008991">
    <property type="entry name" value="Translation_prot_SH3-like_sf"/>
</dbReference>
<sequence>MLSYNELKIGTMFKFEGTPYEVVEYEFLRMQQRKPVAKTKIRNLFTGQILERNFHQNEALESIEVDKIPITYLYNHRGEFWFCEKGNPKNRFKIPEEKIGPQSKFLKPNSDVTAMKLDEQILSIKGPIKADLKVTEAPPGERGNTAQGGSKMAILETGAQVAVPLFVNTGDVVRVNTETGQYTERVEKSK</sequence>
<dbReference type="Pfam" id="PF09285">
    <property type="entry name" value="Elong-fact-P_C"/>
    <property type="match status" value="1"/>
</dbReference>
<dbReference type="InterPro" id="IPR013852">
    <property type="entry name" value="Transl_elong_P/YeiP_CS"/>
</dbReference>
<dbReference type="PANTHER" id="PTHR30053">
    <property type="entry name" value="ELONGATION FACTOR P"/>
    <property type="match status" value="1"/>
</dbReference>
<dbReference type="SUPFAM" id="SSF50104">
    <property type="entry name" value="Translation proteins SH3-like domain"/>
    <property type="match status" value="1"/>
</dbReference>
<dbReference type="PANTHER" id="PTHR30053:SF12">
    <property type="entry name" value="ELONGATION FACTOR P (EF-P) FAMILY PROTEIN"/>
    <property type="match status" value="1"/>
</dbReference>
<dbReference type="SUPFAM" id="SSF50249">
    <property type="entry name" value="Nucleic acid-binding proteins"/>
    <property type="match status" value="1"/>
</dbReference>
<reference evidence="3 4" key="1">
    <citation type="journal article" date="2016" name="Nat. Commun.">
        <title>Thousands of microbial genomes shed light on interconnected biogeochemical processes in an aquifer system.</title>
        <authorList>
            <person name="Anantharaman K."/>
            <person name="Brown C.T."/>
            <person name="Hug L.A."/>
            <person name="Sharon I."/>
            <person name="Castelle C.J."/>
            <person name="Probst A.J."/>
            <person name="Thomas B.C."/>
            <person name="Singh A."/>
            <person name="Wilkins M.J."/>
            <person name="Karaoz U."/>
            <person name="Brodie E.L."/>
            <person name="Williams K.H."/>
            <person name="Hubbard S.S."/>
            <person name="Banfield J.F."/>
        </authorList>
    </citation>
    <scope>NUCLEOTIDE SEQUENCE [LARGE SCALE GENOMIC DNA]</scope>
</reference>
<dbReference type="Pfam" id="PF08207">
    <property type="entry name" value="EFP_N"/>
    <property type="match status" value="1"/>
</dbReference>
<dbReference type="Gene3D" id="2.30.30.30">
    <property type="match status" value="1"/>
</dbReference>
<dbReference type="CDD" id="cd05794">
    <property type="entry name" value="S1_EF-P_repeat_2"/>
    <property type="match status" value="1"/>
</dbReference>
<gene>
    <name evidence="3" type="ORF">A3H63_01610</name>
</gene>
<dbReference type="FunFam" id="2.40.50.140:FF:000004">
    <property type="entry name" value="Elongation factor P"/>
    <property type="match status" value="1"/>
</dbReference>
<dbReference type="STRING" id="1798410.A3H63_01610"/>
<dbReference type="InterPro" id="IPR014722">
    <property type="entry name" value="Rib_uL2_dom2"/>
</dbReference>